<name>A0A328TWC1_9BACL</name>
<comment type="caution">
    <text evidence="2">The sequence shown here is derived from an EMBL/GenBank/DDBJ whole genome shotgun (WGS) entry which is preliminary data.</text>
</comment>
<accession>A0A328TWC1</accession>
<dbReference type="GO" id="GO:0016853">
    <property type="term" value="F:isomerase activity"/>
    <property type="evidence" value="ECO:0007669"/>
    <property type="project" value="UniProtKB-KW"/>
</dbReference>
<evidence type="ECO:0000259" key="1">
    <source>
        <dbReference type="Pfam" id="PF01261"/>
    </source>
</evidence>
<reference evidence="2 3" key="1">
    <citation type="submission" date="2018-06" db="EMBL/GenBank/DDBJ databases">
        <title>Paenibacillus montanisoli sp. nov., isolated from mountain area soil.</title>
        <authorList>
            <person name="Wu M."/>
        </authorList>
    </citation>
    <scope>NUCLEOTIDE SEQUENCE [LARGE SCALE GENOMIC DNA]</scope>
    <source>
        <strain evidence="2 3">RA17</strain>
    </source>
</reference>
<dbReference type="PANTHER" id="PTHR12110">
    <property type="entry name" value="HYDROXYPYRUVATE ISOMERASE"/>
    <property type="match status" value="1"/>
</dbReference>
<dbReference type="OrthoDB" id="104997at2"/>
<organism evidence="2 3">
    <name type="scientific">Paenibacillus montanisoli</name>
    <dbReference type="NCBI Taxonomy" id="2081970"/>
    <lineage>
        <taxon>Bacteria</taxon>
        <taxon>Bacillati</taxon>
        <taxon>Bacillota</taxon>
        <taxon>Bacilli</taxon>
        <taxon>Bacillales</taxon>
        <taxon>Paenibacillaceae</taxon>
        <taxon>Paenibacillus</taxon>
    </lineage>
</organism>
<protein>
    <submittedName>
        <fullName evidence="2">Sugar phosphate isomerase/epimerase</fullName>
    </submittedName>
</protein>
<feature type="domain" description="Xylose isomerase-like TIM barrel" evidence="1">
    <location>
        <begin position="21"/>
        <end position="275"/>
    </location>
</feature>
<dbReference type="InterPro" id="IPR013022">
    <property type="entry name" value="Xyl_isomerase-like_TIM-brl"/>
</dbReference>
<dbReference type="AlphaFoldDB" id="A0A328TWC1"/>
<keyword evidence="2" id="KW-0413">Isomerase</keyword>
<dbReference type="InterPro" id="IPR050312">
    <property type="entry name" value="IolE/XylAMocC-like"/>
</dbReference>
<evidence type="ECO:0000313" key="3">
    <source>
        <dbReference type="Proteomes" id="UP000249260"/>
    </source>
</evidence>
<dbReference type="Gene3D" id="3.20.20.150">
    <property type="entry name" value="Divalent-metal-dependent TIM barrel enzymes"/>
    <property type="match status" value="1"/>
</dbReference>
<keyword evidence="3" id="KW-1185">Reference proteome</keyword>
<proteinExistence type="predicted"/>
<dbReference type="Proteomes" id="UP000249260">
    <property type="component" value="Unassembled WGS sequence"/>
</dbReference>
<dbReference type="RefSeq" id="WP_112885426.1">
    <property type="nucleotide sequence ID" value="NZ_QLUW01000006.1"/>
</dbReference>
<dbReference type="Pfam" id="PF01261">
    <property type="entry name" value="AP_endonuc_2"/>
    <property type="match status" value="1"/>
</dbReference>
<evidence type="ECO:0000313" key="2">
    <source>
        <dbReference type="EMBL" id="RAP73843.1"/>
    </source>
</evidence>
<gene>
    <name evidence="2" type="ORF">DL346_26715</name>
</gene>
<dbReference type="SUPFAM" id="SSF51658">
    <property type="entry name" value="Xylose isomerase-like"/>
    <property type="match status" value="1"/>
</dbReference>
<dbReference type="PANTHER" id="PTHR12110:SF21">
    <property type="entry name" value="XYLOSE ISOMERASE-LIKE TIM BARREL DOMAIN-CONTAINING PROTEIN"/>
    <property type="match status" value="1"/>
</dbReference>
<dbReference type="InterPro" id="IPR036237">
    <property type="entry name" value="Xyl_isomerase-like_sf"/>
</dbReference>
<dbReference type="EMBL" id="QLUW01000006">
    <property type="protein sequence ID" value="RAP73843.1"/>
    <property type="molecule type" value="Genomic_DNA"/>
</dbReference>
<sequence length="292" mass="32400">MLKLSVFTVATPDVTPEELCEAASAAGIEGVEWRCKDTPAELLAEKPSFWGNNLCTLPLHASGSEIERFKQAAAGAGLQSISITPYVPCGDLEGTEQVMRLAQQFGASMIRIGIPGYDRSRNYNELYDQAVGFLREAEQLARHYGVKAVVETHHYTIAPSASLAHRLVSPFNPDYVGVLFDPGNMVYEGFENYRMGLELLGPYLAHVHVKNGGWSPAAQAQADDNPLHPVDWTCGWRTIAQGQVPWKQVLRDLKAVGYDGWLGLEDFSGTYDTRTMLQIYANQMKTWMEEIQ</sequence>